<dbReference type="PANTHER" id="PTHR33695">
    <property type="entry name" value="LIPOPROTEIN SIGNAL PEPTIDASE"/>
    <property type="match status" value="1"/>
</dbReference>
<dbReference type="GO" id="GO:0006508">
    <property type="term" value="P:proteolysis"/>
    <property type="evidence" value="ECO:0007669"/>
    <property type="project" value="UniProtKB-KW"/>
</dbReference>
<dbReference type="EC" id="3.4.23.36" evidence="9"/>
<evidence type="ECO:0000256" key="2">
    <source>
        <dbReference type="ARBA" id="ARBA00022475"/>
    </source>
</evidence>
<comment type="caution">
    <text evidence="12">The sequence shown here is derived from an EMBL/GenBank/DDBJ whole genome shotgun (WGS) entry which is preliminary data.</text>
</comment>
<feature type="active site" evidence="9">
    <location>
        <position position="113"/>
    </location>
</feature>
<feature type="transmembrane region" description="Helical" evidence="9">
    <location>
        <begin position="123"/>
        <end position="142"/>
    </location>
</feature>
<dbReference type="HAMAP" id="MF_00161">
    <property type="entry name" value="LspA"/>
    <property type="match status" value="1"/>
</dbReference>
<keyword evidence="12" id="KW-0449">Lipoprotein</keyword>
<accession>A0A3D8J743</accession>
<evidence type="ECO:0000256" key="1">
    <source>
        <dbReference type="ARBA" id="ARBA00006139"/>
    </source>
</evidence>
<dbReference type="PRINTS" id="PR00781">
    <property type="entry name" value="LIPOSIGPTASE"/>
</dbReference>
<protein>
    <recommendedName>
        <fullName evidence="9">Lipoprotein signal peptidase</fullName>
        <ecNumber evidence="9">3.4.23.36</ecNumber>
    </recommendedName>
    <alternativeName>
        <fullName evidence="9">Prolipoprotein signal peptidase</fullName>
    </alternativeName>
    <alternativeName>
        <fullName evidence="9">Signal peptidase II</fullName>
        <shortName evidence="9">SPase II</shortName>
    </alternativeName>
</protein>
<dbReference type="NCBIfam" id="TIGR00077">
    <property type="entry name" value="lspA"/>
    <property type="match status" value="1"/>
</dbReference>
<name>A0A3D8J743_9HELI</name>
<evidence type="ECO:0000256" key="9">
    <source>
        <dbReference type="HAMAP-Rule" id="MF_00161"/>
    </source>
</evidence>
<comment type="catalytic activity">
    <reaction evidence="9 10">
        <text>Release of signal peptides from bacterial membrane prolipoproteins. Hydrolyzes -Xaa-Yaa-Zaa-|-(S,diacylglyceryl)Cys-, in which Xaa is hydrophobic (preferably Leu), and Yaa (Ala or Ser) and Zaa (Gly or Ala) have small, neutral side chains.</text>
        <dbReference type="EC" id="3.4.23.36"/>
    </reaction>
</comment>
<keyword evidence="5 9" id="KW-0064">Aspartyl protease</keyword>
<dbReference type="Pfam" id="PF01252">
    <property type="entry name" value="Peptidase_A8"/>
    <property type="match status" value="1"/>
</dbReference>
<comment type="caution">
    <text evidence="9">Lacks conserved residue(s) required for the propagation of feature annotation.</text>
</comment>
<evidence type="ECO:0000256" key="7">
    <source>
        <dbReference type="ARBA" id="ARBA00022989"/>
    </source>
</evidence>
<reference evidence="12 13" key="1">
    <citation type="submission" date="2018-04" db="EMBL/GenBank/DDBJ databases">
        <title>Novel Campyloabacter and Helicobacter Species and Strains.</title>
        <authorList>
            <person name="Mannion A.J."/>
            <person name="Shen Z."/>
            <person name="Fox J.G."/>
        </authorList>
    </citation>
    <scope>NUCLEOTIDE SEQUENCE [LARGE SCALE GENOMIC DNA]</scope>
    <source>
        <strain evidence="12 13">MIT 04-9362</strain>
    </source>
</reference>
<evidence type="ECO:0000256" key="3">
    <source>
        <dbReference type="ARBA" id="ARBA00022670"/>
    </source>
</evidence>
<evidence type="ECO:0000256" key="4">
    <source>
        <dbReference type="ARBA" id="ARBA00022692"/>
    </source>
</evidence>
<dbReference type="EMBL" id="NXLX01000011">
    <property type="protein sequence ID" value="RDU73313.1"/>
    <property type="molecule type" value="Genomic_DNA"/>
</dbReference>
<evidence type="ECO:0000256" key="6">
    <source>
        <dbReference type="ARBA" id="ARBA00022801"/>
    </source>
</evidence>
<keyword evidence="7 9" id="KW-1133">Transmembrane helix</keyword>
<dbReference type="GO" id="GO:0004190">
    <property type="term" value="F:aspartic-type endopeptidase activity"/>
    <property type="evidence" value="ECO:0007669"/>
    <property type="project" value="UniProtKB-UniRule"/>
</dbReference>
<gene>
    <name evidence="9" type="primary">lspA</name>
    <name evidence="12" type="ORF">CQA57_05140</name>
</gene>
<evidence type="ECO:0000256" key="8">
    <source>
        <dbReference type="ARBA" id="ARBA00023136"/>
    </source>
</evidence>
<keyword evidence="8 9" id="KW-0472">Membrane</keyword>
<evidence type="ECO:0000256" key="10">
    <source>
        <dbReference type="RuleBase" id="RU000594"/>
    </source>
</evidence>
<evidence type="ECO:0000256" key="5">
    <source>
        <dbReference type="ARBA" id="ARBA00022750"/>
    </source>
</evidence>
<proteinExistence type="inferred from homology"/>
<keyword evidence="2 9" id="KW-1003">Cell membrane</keyword>
<dbReference type="OrthoDB" id="9810259at2"/>
<comment type="similarity">
    <text evidence="1 9 11">Belongs to the peptidase A8 family.</text>
</comment>
<evidence type="ECO:0000256" key="11">
    <source>
        <dbReference type="RuleBase" id="RU004181"/>
    </source>
</evidence>
<dbReference type="PANTHER" id="PTHR33695:SF1">
    <property type="entry name" value="LIPOPROTEIN SIGNAL PEPTIDASE"/>
    <property type="match status" value="1"/>
</dbReference>
<sequence>MKKFFLIFFSVFFLDQCIKFFFYSYCNGVEGRIVWESQIFSLLLVFNKGVAFSFLSFLGGFLKFIQLFAIIFVAFILYKQKEFFLQNIVAFACIFAGGISNLLDRFVYGGVVDYVYWHYYFEFAVFNFADVVIDLGAGLLLLRVFRGYSNQSVSSSAKK</sequence>
<dbReference type="UniPathway" id="UPA00665"/>
<keyword evidence="4 9" id="KW-0812">Transmembrane</keyword>
<dbReference type="InterPro" id="IPR001872">
    <property type="entry name" value="Peptidase_A8"/>
</dbReference>
<comment type="function">
    <text evidence="9 10">This protein specifically catalyzes the removal of signal peptides from prolipoproteins.</text>
</comment>
<organism evidence="12 13">
    <name type="scientific">Helicobacter anseris</name>
    <dbReference type="NCBI Taxonomy" id="375926"/>
    <lineage>
        <taxon>Bacteria</taxon>
        <taxon>Pseudomonadati</taxon>
        <taxon>Campylobacterota</taxon>
        <taxon>Epsilonproteobacteria</taxon>
        <taxon>Campylobacterales</taxon>
        <taxon>Helicobacteraceae</taxon>
        <taxon>Helicobacter</taxon>
    </lineage>
</organism>
<keyword evidence="13" id="KW-1185">Reference proteome</keyword>
<keyword evidence="3 9" id="KW-0645">Protease</keyword>
<dbReference type="AlphaFoldDB" id="A0A3D8J743"/>
<evidence type="ECO:0000313" key="13">
    <source>
        <dbReference type="Proteomes" id="UP000256695"/>
    </source>
</evidence>
<dbReference type="PROSITE" id="PS00855">
    <property type="entry name" value="SPASE_II"/>
    <property type="match status" value="1"/>
</dbReference>
<feature type="active site" evidence="9">
    <location>
        <position position="130"/>
    </location>
</feature>
<keyword evidence="6 9" id="KW-0378">Hydrolase</keyword>
<feature type="transmembrane region" description="Helical" evidence="9">
    <location>
        <begin position="84"/>
        <end position="103"/>
    </location>
</feature>
<evidence type="ECO:0000313" key="12">
    <source>
        <dbReference type="EMBL" id="RDU73313.1"/>
    </source>
</evidence>
<dbReference type="GO" id="GO:0005886">
    <property type="term" value="C:plasma membrane"/>
    <property type="evidence" value="ECO:0007669"/>
    <property type="project" value="UniProtKB-SubCell"/>
</dbReference>
<comment type="subcellular location">
    <subcellularLocation>
        <location evidence="9">Cell membrane</location>
        <topology evidence="9">Multi-pass membrane protein</topology>
    </subcellularLocation>
</comment>
<dbReference type="Proteomes" id="UP000256695">
    <property type="component" value="Unassembled WGS sequence"/>
</dbReference>
<feature type="transmembrane region" description="Helical" evidence="9">
    <location>
        <begin position="50"/>
        <end position="77"/>
    </location>
</feature>
<comment type="pathway">
    <text evidence="9">Protein modification; lipoprotein biosynthesis (signal peptide cleavage).</text>
</comment>